<dbReference type="InterPro" id="IPR027417">
    <property type="entry name" value="P-loop_NTPase"/>
</dbReference>
<evidence type="ECO:0000256" key="5">
    <source>
        <dbReference type="ARBA" id="ARBA00022801"/>
    </source>
</evidence>
<dbReference type="EMBL" id="FPJA01000004">
    <property type="protein sequence ID" value="SFW14123.1"/>
    <property type="molecule type" value="Genomic_DNA"/>
</dbReference>
<keyword evidence="16" id="KW-1185">Reference proteome</keyword>
<feature type="binding site" evidence="12">
    <location>
        <position position="548"/>
    </location>
    <ligand>
        <name>Zn(2+)</name>
        <dbReference type="ChEBI" id="CHEBI:29105"/>
        <label>2</label>
    </ligand>
</feature>
<evidence type="ECO:0000313" key="15">
    <source>
        <dbReference type="EMBL" id="SFW14123.1"/>
    </source>
</evidence>
<dbReference type="Proteomes" id="UP000182958">
    <property type="component" value="Unassembled WGS sequence"/>
</dbReference>
<feature type="binding site" evidence="12">
    <location>
        <position position="561"/>
    </location>
    <ligand>
        <name>Zn(2+)</name>
        <dbReference type="ChEBI" id="CHEBI:29105"/>
        <label>1</label>
    </ligand>
</feature>
<evidence type="ECO:0000259" key="13">
    <source>
        <dbReference type="PROSITE" id="PS51192"/>
    </source>
</evidence>
<comment type="similarity">
    <text evidence="12">Belongs to the helicase family. PriA subfamily.</text>
</comment>
<accession>A0A1K1LTD3</accession>
<dbReference type="FunFam" id="3.40.50.300:FF:000489">
    <property type="entry name" value="Primosome assembly protein PriA"/>
    <property type="match status" value="1"/>
</dbReference>
<evidence type="ECO:0000313" key="16">
    <source>
        <dbReference type="Proteomes" id="UP000182958"/>
    </source>
</evidence>
<dbReference type="GO" id="GO:0003677">
    <property type="term" value="F:DNA binding"/>
    <property type="evidence" value="ECO:0007669"/>
    <property type="project" value="UniProtKB-UniRule"/>
</dbReference>
<evidence type="ECO:0000256" key="4">
    <source>
        <dbReference type="ARBA" id="ARBA00022741"/>
    </source>
</evidence>
<comment type="subunit">
    <text evidence="12">Component of the replication restart primosome.</text>
</comment>
<evidence type="ECO:0000256" key="1">
    <source>
        <dbReference type="ARBA" id="ARBA00022515"/>
    </source>
</evidence>
<dbReference type="Pfam" id="PF00271">
    <property type="entry name" value="Helicase_C"/>
    <property type="match status" value="1"/>
</dbReference>
<evidence type="ECO:0000256" key="6">
    <source>
        <dbReference type="ARBA" id="ARBA00022806"/>
    </source>
</evidence>
<dbReference type="GO" id="GO:0006302">
    <property type="term" value="P:double-strand break repair"/>
    <property type="evidence" value="ECO:0007669"/>
    <property type="project" value="InterPro"/>
</dbReference>
<feature type="domain" description="Helicase ATP-binding" evidence="13">
    <location>
        <begin position="294"/>
        <end position="460"/>
    </location>
</feature>
<dbReference type="PANTHER" id="PTHR30580:SF0">
    <property type="entry name" value="PRIMOSOMAL PROTEIN N"/>
    <property type="match status" value="1"/>
</dbReference>
<proteinExistence type="inferred from homology"/>
<evidence type="ECO:0000259" key="14">
    <source>
        <dbReference type="PROSITE" id="PS51194"/>
    </source>
</evidence>
<feature type="binding site" evidence="12">
    <location>
        <position position="531"/>
    </location>
    <ligand>
        <name>Zn(2+)</name>
        <dbReference type="ChEBI" id="CHEBI:29105"/>
        <label>2</label>
    </ligand>
</feature>
<reference evidence="16" key="1">
    <citation type="submission" date="2016-11" db="EMBL/GenBank/DDBJ databases">
        <authorList>
            <person name="Varghese N."/>
            <person name="Submissions S."/>
        </authorList>
    </citation>
    <scope>NUCLEOTIDE SEQUENCE [LARGE SCALE GENOMIC DNA]</scope>
    <source>
        <strain evidence="16">C3</strain>
    </source>
</reference>
<dbReference type="GO" id="GO:0005524">
    <property type="term" value="F:ATP binding"/>
    <property type="evidence" value="ECO:0007669"/>
    <property type="project" value="UniProtKB-UniRule"/>
</dbReference>
<dbReference type="InterPro" id="IPR014001">
    <property type="entry name" value="Helicase_ATP-bd"/>
</dbReference>
<keyword evidence="3 12" id="KW-0479">Metal-binding</keyword>
<dbReference type="InterPro" id="IPR005259">
    <property type="entry name" value="PriA"/>
</dbReference>
<dbReference type="SMART" id="SM00487">
    <property type="entry name" value="DEXDc"/>
    <property type="match status" value="1"/>
</dbReference>
<dbReference type="EC" id="5.6.2.4" evidence="12"/>
<dbReference type="GO" id="GO:0008270">
    <property type="term" value="F:zinc ion binding"/>
    <property type="evidence" value="ECO:0007669"/>
    <property type="project" value="UniProtKB-UniRule"/>
</dbReference>
<evidence type="ECO:0000256" key="12">
    <source>
        <dbReference type="HAMAP-Rule" id="MF_00983"/>
    </source>
</evidence>
<dbReference type="InterPro" id="IPR001650">
    <property type="entry name" value="Helicase_C-like"/>
</dbReference>
<keyword evidence="1 12" id="KW-0639">Primosome</keyword>
<comment type="catalytic activity">
    <reaction evidence="12">
        <text>Couples ATP hydrolysis with the unwinding of duplex DNA by translocating in the 3'-5' direction.</text>
        <dbReference type="EC" id="5.6.2.4"/>
    </reaction>
</comment>
<feature type="domain" description="Helicase C-terminal" evidence="14">
    <location>
        <begin position="556"/>
        <end position="710"/>
    </location>
</feature>
<dbReference type="SMART" id="SM00490">
    <property type="entry name" value="HELICc"/>
    <property type="match status" value="1"/>
</dbReference>
<organism evidence="15 16">
    <name type="scientific">Selenomonas ruminantium</name>
    <dbReference type="NCBI Taxonomy" id="971"/>
    <lineage>
        <taxon>Bacteria</taxon>
        <taxon>Bacillati</taxon>
        <taxon>Bacillota</taxon>
        <taxon>Negativicutes</taxon>
        <taxon>Selenomonadales</taxon>
        <taxon>Selenomonadaceae</taxon>
        <taxon>Selenomonas</taxon>
    </lineage>
</organism>
<dbReference type="SUPFAM" id="SSF52540">
    <property type="entry name" value="P-loop containing nucleoside triphosphate hydrolases"/>
    <property type="match status" value="1"/>
</dbReference>
<feature type="binding site" evidence="12">
    <location>
        <position position="522"/>
    </location>
    <ligand>
        <name>Zn(2+)</name>
        <dbReference type="ChEBI" id="CHEBI:29105"/>
        <label>1</label>
    </ligand>
</feature>
<gene>
    <name evidence="12" type="primary">priA</name>
    <name evidence="15" type="ORF">SAMN02910323_0332</name>
</gene>
<dbReference type="Pfam" id="PF00270">
    <property type="entry name" value="DEAD"/>
    <property type="match status" value="1"/>
</dbReference>
<dbReference type="InterPro" id="IPR041236">
    <property type="entry name" value="PriA_C"/>
</dbReference>
<dbReference type="CDD" id="cd18804">
    <property type="entry name" value="SF2_C_priA"/>
    <property type="match status" value="1"/>
</dbReference>
<dbReference type="PROSITE" id="PS51194">
    <property type="entry name" value="HELICASE_CTER"/>
    <property type="match status" value="1"/>
</dbReference>
<dbReference type="RefSeq" id="WP_072305258.1">
    <property type="nucleotide sequence ID" value="NZ_FPJA01000004.1"/>
</dbReference>
<keyword evidence="4 12" id="KW-0547">Nucleotide-binding</keyword>
<evidence type="ECO:0000256" key="9">
    <source>
        <dbReference type="ARBA" id="ARBA00023125"/>
    </source>
</evidence>
<dbReference type="NCBIfam" id="NF004066">
    <property type="entry name" value="PRK05580.1-3"/>
    <property type="match status" value="1"/>
</dbReference>
<keyword evidence="8 12" id="KW-0067">ATP-binding</keyword>
<sequence>MLTANVFVNIPVKSIARAYTYSVPAELSYLEAGWRVFVPFGGRKVEGFIVSVAEKTAEELGDMAGKLKPIEAAVDEEPWFSDKMLQAAQWLADFYLCSLAEMMRLFMPGKSGIKITVIYQSVPEQANHLLLAMPAYRAVYDCLSAGEGLSRGEIGKALPDYKTDLPQILDKLCQYGILSKEYQAGKREKARYEKFAQLLAEVTPELLAEFKRKKAQQHLLEVLSAAEQGQMAFAALKAQKITTATIHNLAEAGLIQIRQRRVLRDSYKDTELTCQPQINLTLDQNKAIEAMTPFLSEGKHHGFLLKGVTGSGKTQVYIEMAKKARAKGRQVVVLVPEIALTGQVVLAFKAYFPDDIVVMHSRLSLSERNDAVVRVRRGGAGIVIGARSALFTPLDNIGLIIMDEEQDMSYKQDESPRYHAKVVAEELAKIHQAVLLLGSATPSLESYYRTQQGELTLLTMPKRIGDMPLPVVQCVDMRQELRMGNRHILSRPLQLLIEQTMAKGQQIIIMLNRRGFSTFVMCRSCGEVIKCKLCALPLVYHKNGKLSCHHCDVTEPVPDVCPKCSSRYIKYFGSGTEKLEQELHQIVPSARVIRMDRDTTNTKFAHQEILQKFREKQYDILLGTQMVAKGHDIPNVTAVGIISADSSLNLPDFRAAERCFMLITQTAGRAGRHGTQGKVIIQTYNPEHYAVTCGIAQDYEGFYEQEMVLRQGLFYPPFSRIVKLLFQHEEENNAKGNAQKLVIAFNEHFAGAKGQQIIGPSPAVIARFRGIYRFVVLIKTTDLPAVQEFLREQQLHLRADVAIDIDPIAML</sequence>
<dbReference type="InterPro" id="IPR042115">
    <property type="entry name" value="PriA_3primeBD_sf"/>
</dbReference>
<keyword evidence="5 12" id="KW-0378">Hydrolase</keyword>
<evidence type="ECO:0000256" key="8">
    <source>
        <dbReference type="ARBA" id="ARBA00022840"/>
    </source>
</evidence>
<dbReference type="InterPro" id="IPR011545">
    <property type="entry name" value="DEAD/DEAH_box_helicase_dom"/>
</dbReference>
<keyword evidence="10 12" id="KW-0413">Isomerase</keyword>
<dbReference type="GO" id="GO:0006310">
    <property type="term" value="P:DNA recombination"/>
    <property type="evidence" value="ECO:0007669"/>
    <property type="project" value="InterPro"/>
</dbReference>
<comment type="catalytic activity">
    <reaction evidence="11 12">
        <text>ATP + H2O = ADP + phosphate + H(+)</text>
        <dbReference type="Rhea" id="RHEA:13065"/>
        <dbReference type="ChEBI" id="CHEBI:15377"/>
        <dbReference type="ChEBI" id="CHEBI:15378"/>
        <dbReference type="ChEBI" id="CHEBI:30616"/>
        <dbReference type="ChEBI" id="CHEBI:43474"/>
        <dbReference type="ChEBI" id="CHEBI:456216"/>
        <dbReference type="EC" id="5.6.2.4"/>
    </reaction>
</comment>
<feature type="binding site" evidence="12">
    <location>
        <position position="564"/>
    </location>
    <ligand>
        <name>Zn(2+)</name>
        <dbReference type="ChEBI" id="CHEBI:29105"/>
        <label>1</label>
    </ligand>
</feature>
<evidence type="ECO:0000256" key="10">
    <source>
        <dbReference type="ARBA" id="ARBA00023235"/>
    </source>
</evidence>
<dbReference type="PANTHER" id="PTHR30580">
    <property type="entry name" value="PRIMOSOMAL PROTEIN N"/>
    <property type="match status" value="1"/>
</dbReference>
<comment type="function">
    <text evidence="12">Initiates the restart of stalled replication forks, which reloads the replicative helicase on sites other than the origin of replication. Recognizes and binds to abandoned replication forks and remodels them to uncover a helicase loading site. Promotes assembly of the primosome at these replication forks.</text>
</comment>
<protein>
    <recommendedName>
        <fullName evidence="12">Replication restart protein PriA</fullName>
    </recommendedName>
    <alternativeName>
        <fullName evidence="12">ATP-dependent DNA helicase PriA</fullName>
        <ecNumber evidence="12">5.6.2.4</ecNumber>
    </alternativeName>
    <alternativeName>
        <fullName evidence="12">DNA 3'-5' helicase PriA</fullName>
    </alternativeName>
</protein>
<dbReference type="Pfam" id="PF18074">
    <property type="entry name" value="PriA_C"/>
    <property type="match status" value="1"/>
</dbReference>
<dbReference type="GO" id="GO:0043138">
    <property type="term" value="F:3'-5' DNA helicase activity"/>
    <property type="evidence" value="ECO:0007669"/>
    <property type="project" value="UniProtKB-EC"/>
</dbReference>
<dbReference type="AlphaFoldDB" id="A0A1K1LTD3"/>
<keyword evidence="6 12" id="KW-0347">Helicase</keyword>
<feature type="binding site" evidence="12">
    <location>
        <position position="525"/>
    </location>
    <ligand>
        <name>Zn(2+)</name>
        <dbReference type="ChEBI" id="CHEBI:29105"/>
        <label>1</label>
    </ligand>
</feature>
<feature type="binding site" evidence="12">
    <location>
        <position position="551"/>
    </location>
    <ligand>
        <name>Zn(2+)</name>
        <dbReference type="ChEBI" id="CHEBI:29105"/>
        <label>2</label>
    </ligand>
</feature>
<dbReference type="GO" id="GO:0016887">
    <property type="term" value="F:ATP hydrolysis activity"/>
    <property type="evidence" value="ECO:0007669"/>
    <property type="project" value="RHEA"/>
</dbReference>
<dbReference type="GO" id="GO:0006270">
    <property type="term" value="P:DNA replication initiation"/>
    <property type="evidence" value="ECO:0007669"/>
    <property type="project" value="TreeGrafter"/>
</dbReference>
<evidence type="ECO:0000256" key="3">
    <source>
        <dbReference type="ARBA" id="ARBA00022723"/>
    </source>
</evidence>
<evidence type="ECO:0000256" key="7">
    <source>
        <dbReference type="ARBA" id="ARBA00022833"/>
    </source>
</evidence>
<name>A0A1K1LTD3_SELRU</name>
<keyword evidence="2 12" id="KW-0235">DNA replication</keyword>
<dbReference type="NCBIfam" id="TIGR00595">
    <property type="entry name" value="priA"/>
    <property type="match status" value="1"/>
</dbReference>
<dbReference type="Pfam" id="PF17764">
    <property type="entry name" value="PriA_3primeBD"/>
    <property type="match status" value="1"/>
</dbReference>
<dbReference type="HAMAP" id="MF_00983">
    <property type="entry name" value="PriA"/>
    <property type="match status" value="1"/>
</dbReference>
<evidence type="ECO:0000256" key="11">
    <source>
        <dbReference type="ARBA" id="ARBA00048988"/>
    </source>
</evidence>
<feature type="binding site" evidence="12">
    <location>
        <position position="534"/>
    </location>
    <ligand>
        <name>Zn(2+)</name>
        <dbReference type="ChEBI" id="CHEBI:29105"/>
        <label>2</label>
    </ligand>
</feature>
<dbReference type="GO" id="GO:1990077">
    <property type="term" value="C:primosome complex"/>
    <property type="evidence" value="ECO:0007669"/>
    <property type="project" value="UniProtKB-UniRule"/>
</dbReference>
<dbReference type="PROSITE" id="PS51192">
    <property type="entry name" value="HELICASE_ATP_BIND_1"/>
    <property type="match status" value="1"/>
</dbReference>
<keyword evidence="9 12" id="KW-0238">DNA-binding</keyword>
<dbReference type="Gene3D" id="3.40.1440.60">
    <property type="entry name" value="PriA, 3(prime) DNA-binding domain"/>
    <property type="match status" value="1"/>
</dbReference>
<dbReference type="CDD" id="cd17929">
    <property type="entry name" value="DEXHc_priA"/>
    <property type="match status" value="1"/>
</dbReference>
<dbReference type="Gene3D" id="3.40.50.300">
    <property type="entry name" value="P-loop containing nucleotide triphosphate hydrolases"/>
    <property type="match status" value="2"/>
</dbReference>
<dbReference type="GO" id="GO:0006269">
    <property type="term" value="P:DNA replication, synthesis of primer"/>
    <property type="evidence" value="ECO:0007669"/>
    <property type="project" value="UniProtKB-KW"/>
</dbReference>
<keyword evidence="7 12" id="KW-0862">Zinc</keyword>
<dbReference type="InterPro" id="IPR041222">
    <property type="entry name" value="PriA_3primeBD"/>
</dbReference>
<comment type="cofactor">
    <cofactor evidence="12">
        <name>Zn(2+)</name>
        <dbReference type="ChEBI" id="CHEBI:29105"/>
    </cofactor>
    <text evidence="12">Binds 2 zinc ions per subunit.</text>
</comment>
<evidence type="ECO:0000256" key="2">
    <source>
        <dbReference type="ARBA" id="ARBA00022705"/>
    </source>
</evidence>